<evidence type="ECO:0000313" key="1">
    <source>
        <dbReference type="EMBL" id="KAL1891070.1"/>
    </source>
</evidence>
<comment type="caution">
    <text evidence="1">The sequence shown here is derived from an EMBL/GenBank/DDBJ whole genome shotgun (WGS) entry which is preliminary data.</text>
</comment>
<protein>
    <recommendedName>
        <fullName evidence="3">Glycoside hydrolase family 79 protein</fullName>
    </recommendedName>
</protein>
<accession>A0ABR3YRS9</accession>
<name>A0ABR3YRS9_9PEZI</name>
<dbReference type="InterPro" id="IPR052974">
    <property type="entry name" value="GH79_Enzymes"/>
</dbReference>
<dbReference type="Gene3D" id="3.20.20.80">
    <property type="entry name" value="Glycosidases"/>
    <property type="match status" value="1"/>
</dbReference>
<dbReference type="PANTHER" id="PTHR36183">
    <property type="entry name" value="BETA-GLUCURONIDASE"/>
    <property type="match status" value="1"/>
</dbReference>
<evidence type="ECO:0008006" key="3">
    <source>
        <dbReference type="Google" id="ProtNLM"/>
    </source>
</evidence>
<keyword evidence="2" id="KW-1185">Reference proteome</keyword>
<sequence length="183" mass="19189">MRLDILAARATGATTVAIPASLPADAVTMNPSFPGVSFELSTFSLYAQTNPTDASANQYSINLVNEVFKRTGGRPLMRVGGTTGDSVAWDQSLTVPISPAPGTSQTGTLTIGPMFWALTKLLAPLNALWMPQIFYTDTNYVHANENAQSIVSGIGLDNVGAIEISNEPNKYGGHTGPSATSAQ</sequence>
<dbReference type="EMBL" id="JAWCUI010000056">
    <property type="protein sequence ID" value="KAL1891070.1"/>
    <property type="molecule type" value="Genomic_DNA"/>
</dbReference>
<gene>
    <name evidence="1" type="ORF">Sste5346_007895</name>
</gene>
<reference evidence="1 2" key="1">
    <citation type="journal article" date="2024" name="IMA Fungus">
        <title>IMA Genome - F19 : A genome assembly and annotation guide to empower mycologists, including annotated draft genome sequences of Ceratocystis pirilliformis, Diaporthe australafricana, Fusarium ophioides, Paecilomyces lecythidis, and Sporothrix stenoceras.</title>
        <authorList>
            <person name="Aylward J."/>
            <person name="Wilson A.M."/>
            <person name="Visagie C.M."/>
            <person name="Spraker J."/>
            <person name="Barnes I."/>
            <person name="Buitendag C."/>
            <person name="Ceriani C."/>
            <person name="Del Mar Angel L."/>
            <person name="du Plessis D."/>
            <person name="Fuchs T."/>
            <person name="Gasser K."/>
            <person name="Kramer D."/>
            <person name="Li W."/>
            <person name="Munsamy K."/>
            <person name="Piso A."/>
            <person name="Price J.L."/>
            <person name="Sonnekus B."/>
            <person name="Thomas C."/>
            <person name="van der Nest A."/>
            <person name="van Dijk A."/>
            <person name="van Heerden A."/>
            <person name="van Vuuren N."/>
            <person name="Yilmaz N."/>
            <person name="Duong T.A."/>
            <person name="van der Merwe N.A."/>
            <person name="Wingfield M.J."/>
            <person name="Wingfield B.D."/>
        </authorList>
    </citation>
    <scope>NUCLEOTIDE SEQUENCE [LARGE SCALE GENOMIC DNA]</scope>
    <source>
        <strain evidence="1 2">CMW 5346</strain>
    </source>
</reference>
<evidence type="ECO:0000313" key="2">
    <source>
        <dbReference type="Proteomes" id="UP001583186"/>
    </source>
</evidence>
<dbReference type="Proteomes" id="UP001583186">
    <property type="component" value="Unassembled WGS sequence"/>
</dbReference>
<dbReference type="PANTHER" id="PTHR36183:SF2">
    <property type="entry name" value="BETA-GLUCURONIDASE C-TERMINAL DOMAIN-CONTAINING PROTEIN"/>
    <property type="match status" value="1"/>
</dbReference>
<proteinExistence type="predicted"/>
<organism evidence="1 2">
    <name type="scientific">Sporothrix stenoceras</name>
    <dbReference type="NCBI Taxonomy" id="5173"/>
    <lineage>
        <taxon>Eukaryota</taxon>
        <taxon>Fungi</taxon>
        <taxon>Dikarya</taxon>
        <taxon>Ascomycota</taxon>
        <taxon>Pezizomycotina</taxon>
        <taxon>Sordariomycetes</taxon>
        <taxon>Sordariomycetidae</taxon>
        <taxon>Ophiostomatales</taxon>
        <taxon>Ophiostomataceae</taxon>
        <taxon>Sporothrix</taxon>
    </lineage>
</organism>